<gene>
    <name evidence="2" type="ORF">HYPSUDRAFT_210281</name>
</gene>
<dbReference type="AlphaFoldDB" id="A0A0D2KDM7"/>
<evidence type="ECO:0000313" key="2">
    <source>
        <dbReference type="EMBL" id="KJA12642.1"/>
    </source>
</evidence>
<protein>
    <submittedName>
        <fullName evidence="2">Uncharacterized protein</fullName>
    </submittedName>
</protein>
<name>A0A0D2KDM7_HYPSF</name>
<keyword evidence="3" id="KW-1185">Reference proteome</keyword>
<evidence type="ECO:0000256" key="1">
    <source>
        <dbReference type="SAM" id="MobiDB-lite"/>
    </source>
</evidence>
<sequence>MLASALNDGESRAEESGQAILSIVTSDDRGGDCDGAGVREGGDTDGGGDGMGCRTSGDVSKSEWRAGGGATGWGRRAGESGDDLRKSVNITAWCDADALRNDLPPPATVHHLSIATSPLPTATRPTPPPRSSQCHPSAIPGYTRQEYDAHSTTIPPHWMP</sequence>
<feature type="region of interest" description="Disordered" evidence="1">
    <location>
        <begin position="119"/>
        <end position="160"/>
    </location>
</feature>
<organism evidence="2 3">
    <name type="scientific">Hypholoma sublateritium (strain FD-334 SS-4)</name>
    <dbReference type="NCBI Taxonomy" id="945553"/>
    <lineage>
        <taxon>Eukaryota</taxon>
        <taxon>Fungi</taxon>
        <taxon>Dikarya</taxon>
        <taxon>Basidiomycota</taxon>
        <taxon>Agaricomycotina</taxon>
        <taxon>Agaricomycetes</taxon>
        <taxon>Agaricomycetidae</taxon>
        <taxon>Agaricales</taxon>
        <taxon>Agaricineae</taxon>
        <taxon>Strophariaceae</taxon>
        <taxon>Hypholoma</taxon>
    </lineage>
</organism>
<dbReference type="EMBL" id="KN818038">
    <property type="protein sequence ID" value="KJA12642.1"/>
    <property type="molecule type" value="Genomic_DNA"/>
</dbReference>
<feature type="region of interest" description="Disordered" evidence="1">
    <location>
        <begin position="1"/>
        <end position="82"/>
    </location>
</feature>
<reference evidence="3" key="1">
    <citation type="submission" date="2014-04" db="EMBL/GenBank/DDBJ databases">
        <title>Evolutionary Origins and Diversification of the Mycorrhizal Mutualists.</title>
        <authorList>
            <consortium name="DOE Joint Genome Institute"/>
            <consortium name="Mycorrhizal Genomics Consortium"/>
            <person name="Kohler A."/>
            <person name="Kuo A."/>
            <person name="Nagy L.G."/>
            <person name="Floudas D."/>
            <person name="Copeland A."/>
            <person name="Barry K.W."/>
            <person name="Cichocki N."/>
            <person name="Veneault-Fourrey C."/>
            <person name="LaButti K."/>
            <person name="Lindquist E.A."/>
            <person name="Lipzen A."/>
            <person name="Lundell T."/>
            <person name="Morin E."/>
            <person name="Murat C."/>
            <person name="Riley R."/>
            <person name="Ohm R."/>
            <person name="Sun H."/>
            <person name="Tunlid A."/>
            <person name="Henrissat B."/>
            <person name="Grigoriev I.V."/>
            <person name="Hibbett D.S."/>
            <person name="Martin F."/>
        </authorList>
    </citation>
    <scope>NUCLEOTIDE SEQUENCE [LARGE SCALE GENOMIC DNA]</scope>
    <source>
        <strain evidence="3">FD-334 SS-4</strain>
    </source>
</reference>
<accession>A0A0D2KDM7</accession>
<proteinExistence type="predicted"/>
<evidence type="ECO:0000313" key="3">
    <source>
        <dbReference type="Proteomes" id="UP000054270"/>
    </source>
</evidence>
<dbReference type="Proteomes" id="UP000054270">
    <property type="component" value="Unassembled WGS sequence"/>
</dbReference>